<evidence type="ECO:0000313" key="5">
    <source>
        <dbReference type="EMBL" id="PPE75170.1"/>
    </source>
</evidence>
<dbReference type="AlphaFoldDB" id="A0A2S5TJJ8"/>
<dbReference type="OrthoDB" id="9783876at2"/>
<dbReference type="SMART" id="SM00342">
    <property type="entry name" value="HTH_ARAC"/>
    <property type="match status" value="1"/>
</dbReference>
<comment type="caution">
    <text evidence="5">The sequence shown here is derived from an EMBL/GenBank/DDBJ whole genome shotgun (WGS) entry which is preliminary data.</text>
</comment>
<keyword evidence="1" id="KW-0805">Transcription regulation</keyword>
<dbReference type="InterPro" id="IPR050204">
    <property type="entry name" value="AraC_XylS_family_regulators"/>
</dbReference>
<dbReference type="EMBL" id="PSNW01000002">
    <property type="protein sequence ID" value="PPE75170.1"/>
    <property type="molecule type" value="Genomic_DNA"/>
</dbReference>
<dbReference type="Pfam" id="PF12833">
    <property type="entry name" value="HTH_18"/>
    <property type="match status" value="1"/>
</dbReference>
<accession>A0A2S5TJJ8</accession>
<dbReference type="PANTHER" id="PTHR46796:SF14">
    <property type="entry name" value="TRANSCRIPTIONAL REGULATORY PROTEIN"/>
    <property type="match status" value="1"/>
</dbReference>
<organism evidence="5 6">
    <name type="scientific">Solimonas fluminis</name>
    <dbReference type="NCBI Taxonomy" id="2086571"/>
    <lineage>
        <taxon>Bacteria</taxon>
        <taxon>Pseudomonadati</taxon>
        <taxon>Pseudomonadota</taxon>
        <taxon>Gammaproteobacteria</taxon>
        <taxon>Nevskiales</taxon>
        <taxon>Nevskiaceae</taxon>
        <taxon>Solimonas</taxon>
    </lineage>
</organism>
<evidence type="ECO:0000256" key="3">
    <source>
        <dbReference type="ARBA" id="ARBA00023163"/>
    </source>
</evidence>
<dbReference type="Proteomes" id="UP000238220">
    <property type="component" value="Unassembled WGS sequence"/>
</dbReference>
<dbReference type="PROSITE" id="PS01124">
    <property type="entry name" value="HTH_ARAC_FAMILY_2"/>
    <property type="match status" value="1"/>
</dbReference>
<dbReference type="SUPFAM" id="SSF46689">
    <property type="entry name" value="Homeodomain-like"/>
    <property type="match status" value="2"/>
</dbReference>
<dbReference type="InterPro" id="IPR018060">
    <property type="entry name" value="HTH_AraC"/>
</dbReference>
<dbReference type="PRINTS" id="PR00032">
    <property type="entry name" value="HTHARAC"/>
</dbReference>
<reference evidence="5 6" key="1">
    <citation type="submission" date="2018-02" db="EMBL/GenBank/DDBJ databases">
        <title>Genome sequencing of Solimonas sp. HR-BB.</title>
        <authorList>
            <person name="Lee Y."/>
            <person name="Jeon C.O."/>
        </authorList>
    </citation>
    <scope>NUCLEOTIDE SEQUENCE [LARGE SCALE GENOMIC DNA]</scope>
    <source>
        <strain evidence="5 6">HR-BB</strain>
    </source>
</reference>
<protein>
    <submittedName>
        <fullName evidence="5">AraC family transcriptional regulator</fullName>
    </submittedName>
</protein>
<keyword evidence="2" id="KW-0238">DNA-binding</keyword>
<feature type="domain" description="HTH araC/xylS-type" evidence="4">
    <location>
        <begin position="167"/>
        <end position="265"/>
    </location>
</feature>
<keyword evidence="3" id="KW-0804">Transcription</keyword>
<name>A0A2S5TJJ8_9GAMM</name>
<proteinExistence type="predicted"/>
<dbReference type="Gene3D" id="1.10.10.60">
    <property type="entry name" value="Homeodomain-like"/>
    <property type="match status" value="2"/>
</dbReference>
<dbReference type="InterPro" id="IPR020449">
    <property type="entry name" value="Tscrpt_reg_AraC-type_HTH"/>
</dbReference>
<dbReference type="RefSeq" id="WP_104229396.1">
    <property type="nucleotide sequence ID" value="NZ_PSNW01000002.1"/>
</dbReference>
<dbReference type="PANTHER" id="PTHR46796">
    <property type="entry name" value="HTH-TYPE TRANSCRIPTIONAL ACTIVATOR RHAS-RELATED"/>
    <property type="match status" value="1"/>
</dbReference>
<evidence type="ECO:0000259" key="4">
    <source>
        <dbReference type="PROSITE" id="PS01124"/>
    </source>
</evidence>
<dbReference type="GO" id="GO:0003700">
    <property type="term" value="F:DNA-binding transcription factor activity"/>
    <property type="evidence" value="ECO:0007669"/>
    <property type="project" value="InterPro"/>
</dbReference>
<gene>
    <name evidence="5" type="ORF">C3942_05710</name>
</gene>
<sequence length="281" mass="30335">MTATTVFESASLAVTDYRCGAGPQDRPFTELHGAYSVSYVRRGSFGLHSRGSRFELVAGSVMIGRPGDEYLCTHDHHVCGDECLSFRLSAALVDSLGGGLKPWGQIGLPPLPQLVVLGELAQAAAAGGSDVGVDEAGLLFAARFVELVGGSRRKPPEAAPRDRRRAVEAALWLDENSAGEVDLERAAREAGLSPFHFLRLFAKVLGVTPHQYLLRARLRRAARLLAEEERSITDVALDVGFGDLSNFVRSFHRAAGVSPRGFRLAAQGDRKIFQEKIAVRA</sequence>
<dbReference type="InterPro" id="IPR009057">
    <property type="entry name" value="Homeodomain-like_sf"/>
</dbReference>
<evidence type="ECO:0000256" key="2">
    <source>
        <dbReference type="ARBA" id="ARBA00023125"/>
    </source>
</evidence>
<dbReference type="GO" id="GO:0043565">
    <property type="term" value="F:sequence-specific DNA binding"/>
    <property type="evidence" value="ECO:0007669"/>
    <property type="project" value="InterPro"/>
</dbReference>
<keyword evidence="6" id="KW-1185">Reference proteome</keyword>
<evidence type="ECO:0000313" key="6">
    <source>
        <dbReference type="Proteomes" id="UP000238220"/>
    </source>
</evidence>
<evidence type="ECO:0000256" key="1">
    <source>
        <dbReference type="ARBA" id="ARBA00023015"/>
    </source>
</evidence>